<organism evidence="5 6">
    <name type="scientific">Nocardioides ginsengisegetis</name>
    <dbReference type="NCBI Taxonomy" id="661491"/>
    <lineage>
        <taxon>Bacteria</taxon>
        <taxon>Bacillati</taxon>
        <taxon>Actinomycetota</taxon>
        <taxon>Actinomycetes</taxon>
        <taxon>Propionibacteriales</taxon>
        <taxon>Nocardioidaceae</taxon>
        <taxon>Nocardioides</taxon>
    </lineage>
</organism>
<evidence type="ECO:0000259" key="4">
    <source>
        <dbReference type="Pfam" id="PF02872"/>
    </source>
</evidence>
<dbReference type="Pfam" id="PF00149">
    <property type="entry name" value="Metallophos"/>
    <property type="match status" value="1"/>
</dbReference>
<dbReference type="PANTHER" id="PTHR11575">
    <property type="entry name" value="5'-NUCLEOTIDASE-RELATED"/>
    <property type="match status" value="1"/>
</dbReference>
<dbReference type="GO" id="GO:0008253">
    <property type="term" value="F:5'-nucleotidase activity"/>
    <property type="evidence" value="ECO:0007669"/>
    <property type="project" value="UniProtKB-EC"/>
</dbReference>
<evidence type="ECO:0000313" key="5">
    <source>
        <dbReference type="EMBL" id="MBA8801779.1"/>
    </source>
</evidence>
<dbReference type="Proteomes" id="UP000580910">
    <property type="component" value="Unassembled WGS sequence"/>
</dbReference>
<evidence type="ECO:0000313" key="6">
    <source>
        <dbReference type="Proteomes" id="UP000580910"/>
    </source>
</evidence>
<keyword evidence="6" id="KW-1185">Reference proteome</keyword>
<dbReference type="Gene3D" id="3.60.21.10">
    <property type="match status" value="1"/>
</dbReference>
<dbReference type="EC" id="3.1.3.5" evidence="5"/>
<feature type="chain" id="PRO_5039741468" evidence="2">
    <location>
        <begin position="28"/>
        <end position="617"/>
    </location>
</feature>
<dbReference type="InterPro" id="IPR006179">
    <property type="entry name" value="5_nucleotidase/apyrase"/>
</dbReference>
<dbReference type="InterPro" id="IPR036907">
    <property type="entry name" value="5'-Nucleotdase_C_sf"/>
</dbReference>
<dbReference type="SUPFAM" id="SSF55816">
    <property type="entry name" value="5'-nucleotidase (syn. UDP-sugar hydrolase), C-terminal domain"/>
    <property type="match status" value="1"/>
</dbReference>
<name>A0A7W3P7V4_9ACTN</name>
<dbReference type="GO" id="GO:0000166">
    <property type="term" value="F:nucleotide binding"/>
    <property type="evidence" value="ECO:0007669"/>
    <property type="project" value="UniProtKB-KW"/>
</dbReference>
<feature type="domain" description="5'-Nucleotidase C-terminal" evidence="4">
    <location>
        <begin position="405"/>
        <end position="581"/>
    </location>
</feature>
<gene>
    <name evidence="5" type="ORF">FB382_000070</name>
</gene>
<sequence length="617" mass="64540">MHLNGRRVSALSVVALTSLSLGFGAIAGSSEAATRQSHPDARSVYSHLEKVGATDYVKLDLLALNDFHGNLETVPSTSSSGRINNTPAGGVAYLAQLVRQERKSSRAAGAVPLTVAAGDLIGASPLLSAAFHDEPTIKAMNKIGLQVASVGNHEFDEGWRELRRMQNGGCLADGPDGANGQNSCPADQGFDGADFQYLGANVKWSDPSAHKRDTVFPATKIFDVDGQKVAFIGMTLEGTPAIVSQAGIQGLTFTDEVETANALVPMLEEKGVESIIVLLHEGLTPTDATAYNDCTGPVGPALEIAQNLSPAIDAVVSGHTHQPYNCVVQDPAGNPRLLTSAASFGRMVTKLHLLIDPVTHDVVRPAAYARNMIVDNGDSVTPSADLLKLIDTYKTLVAPIANEVIGHIEPGTSIVKTPDANGGDSPLGNLIADAQKADGSVVSDGKAPVIALMNPGGIRADLVENDAGDVTYGAAFSVQPFNNFVVSMDLTGAQIKAVLNQQWNGPNETANKIMQVSGLSYTWDKSDAALPDTNALVGDVLVDDDGDAATPMVPIVDGTTYRVVANNFMSDGGDNFTTFKEGANKLVGGLDIDSLRTYLLAHDPVGPTATDRISQQG</sequence>
<dbReference type="PRINTS" id="PR01607">
    <property type="entry name" value="APYRASEFAMLY"/>
</dbReference>
<protein>
    <submittedName>
        <fullName evidence="5">5'-nucleotidase</fullName>
        <ecNumber evidence="5">3.1.3.5</ecNumber>
    </submittedName>
</protein>
<keyword evidence="2" id="KW-0547">Nucleotide-binding</keyword>
<dbReference type="AlphaFoldDB" id="A0A7W3P7V4"/>
<feature type="signal peptide" evidence="2">
    <location>
        <begin position="1"/>
        <end position="27"/>
    </location>
</feature>
<reference evidence="5 6" key="1">
    <citation type="submission" date="2020-07" db="EMBL/GenBank/DDBJ databases">
        <title>Sequencing the genomes of 1000 actinobacteria strains.</title>
        <authorList>
            <person name="Klenk H.-P."/>
        </authorList>
    </citation>
    <scope>NUCLEOTIDE SEQUENCE [LARGE SCALE GENOMIC DNA]</scope>
    <source>
        <strain evidence="5 6">DSM 21349</strain>
    </source>
</reference>
<comment type="similarity">
    <text evidence="2">Belongs to the 5'-nucleotidase family.</text>
</comment>
<evidence type="ECO:0000256" key="1">
    <source>
        <dbReference type="ARBA" id="ARBA00022729"/>
    </source>
</evidence>
<dbReference type="RefSeq" id="WP_182535800.1">
    <property type="nucleotide sequence ID" value="NZ_JACGXA010000001.1"/>
</dbReference>
<accession>A0A7W3P7V4</accession>
<dbReference type="SUPFAM" id="SSF56300">
    <property type="entry name" value="Metallo-dependent phosphatases"/>
    <property type="match status" value="1"/>
</dbReference>
<dbReference type="Gene3D" id="3.90.780.10">
    <property type="entry name" value="5'-Nucleotidase, C-terminal domain"/>
    <property type="match status" value="1"/>
</dbReference>
<comment type="caution">
    <text evidence="5">The sequence shown here is derived from an EMBL/GenBank/DDBJ whole genome shotgun (WGS) entry which is preliminary data.</text>
</comment>
<evidence type="ECO:0000259" key="3">
    <source>
        <dbReference type="Pfam" id="PF00149"/>
    </source>
</evidence>
<dbReference type="InterPro" id="IPR029052">
    <property type="entry name" value="Metallo-depent_PP-like"/>
</dbReference>
<dbReference type="Pfam" id="PF02872">
    <property type="entry name" value="5_nucleotid_C"/>
    <property type="match status" value="1"/>
</dbReference>
<dbReference type="PANTHER" id="PTHR11575:SF24">
    <property type="entry name" value="5'-NUCLEOTIDASE"/>
    <property type="match status" value="1"/>
</dbReference>
<evidence type="ECO:0000256" key="2">
    <source>
        <dbReference type="RuleBase" id="RU362119"/>
    </source>
</evidence>
<keyword evidence="1 2" id="KW-0732">Signal</keyword>
<keyword evidence="2 5" id="KW-0378">Hydrolase</keyword>
<dbReference type="EMBL" id="JACGXA010000001">
    <property type="protein sequence ID" value="MBA8801779.1"/>
    <property type="molecule type" value="Genomic_DNA"/>
</dbReference>
<dbReference type="GO" id="GO:0008768">
    <property type="term" value="F:UDP-sugar diphosphatase activity"/>
    <property type="evidence" value="ECO:0007669"/>
    <property type="project" value="TreeGrafter"/>
</dbReference>
<dbReference type="InterPro" id="IPR008334">
    <property type="entry name" value="5'-Nucleotdase_C"/>
</dbReference>
<dbReference type="GO" id="GO:0009166">
    <property type="term" value="P:nucleotide catabolic process"/>
    <property type="evidence" value="ECO:0007669"/>
    <property type="project" value="InterPro"/>
</dbReference>
<feature type="domain" description="Calcineurin-like phosphoesterase" evidence="3">
    <location>
        <begin position="62"/>
        <end position="323"/>
    </location>
</feature>
<dbReference type="InterPro" id="IPR004843">
    <property type="entry name" value="Calcineurin-like_PHP"/>
</dbReference>
<dbReference type="GO" id="GO:0030288">
    <property type="term" value="C:outer membrane-bounded periplasmic space"/>
    <property type="evidence" value="ECO:0007669"/>
    <property type="project" value="TreeGrafter"/>
</dbReference>
<proteinExistence type="inferred from homology"/>